<keyword evidence="5" id="KW-0503">Monooxygenase</keyword>
<evidence type="ECO:0000256" key="4">
    <source>
        <dbReference type="ARBA" id="ARBA00023002"/>
    </source>
</evidence>
<dbReference type="GO" id="GO:0004497">
    <property type="term" value="F:monooxygenase activity"/>
    <property type="evidence" value="ECO:0007669"/>
    <property type="project" value="UniProtKB-KW"/>
</dbReference>
<dbReference type="SUPFAM" id="SSF51905">
    <property type="entry name" value="FAD/NAD(P)-binding domain"/>
    <property type="match status" value="1"/>
</dbReference>
<evidence type="ECO:0000256" key="5">
    <source>
        <dbReference type="ARBA" id="ARBA00023033"/>
    </source>
</evidence>
<name>A0A2V1E6N8_9PLEO</name>
<gene>
    <name evidence="7" type="ORF">DM02DRAFT_668129</name>
</gene>
<comment type="cofactor">
    <cofactor evidence="1">
        <name>FAD</name>
        <dbReference type="ChEBI" id="CHEBI:57692"/>
    </cofactor>
</comment>
<protein>
    <submittedName>
        <fullName evidence="7">FAD/NAD(P)-binding domain-containing protein</fullName>
    </submittedName>
</protein>
<evidence type="ECO:0000313" key="8">
    <source>
        <dbReference type="Proteomes" id="UP000244855"/>
    </source>
</evidence>
<evidence type="ECO:0000256" key="1">
    <source>
        <dbReference type="ARBA" id="ARBA00001974"/>
    </source>
</evidence>
<dbReference type="Proteomes" id="UP000244855">
    <property type="component" value="Unassembled WGS sequence"/>
</dbReference>
<proteinExistence type="predicted"/>
<dbReference type="OrthoDB" id="47494at2759"/>
<dbReference type="PANTHER" id="PTHR47178:SF1">
    <property type="entry name" value="FAD-BINDING DOMAIN-CONTAINING PROTEIN-RELATED"/>
    <property type="match status" value="1"/>
</dbReference>
<feature type="domain" description="FAD-binding" evidence="6">
    <location>
        <begin position="133"/>
        <end position="211"/>
    </location>
</feature>
<dbReference type="PANTHER" id="PTHR47178">
    <property type="entry name" value="MONOOXYGENASE, FAD-BINDING"/>
    <property type="match status" value="1"/>
</dbReference>
<keyword evidence="2" id="KW-0285">Flavoprotein</keyword>
<dbReference type="InterPro" id="IPR002938">
    <property type="entry name" value="FAD-bd"/>
</dbReference>
<dbReference type="GO" id="GO:0071949">
    <property type="term" value="F:FAD binding"/>
    <property type="evidence" value="ECO:0007669"/>
    <property type="project" value="InterPro"/>
</dbReference>
<dbReference type="PRINTS" id="PR00420">
    <property type="entry name" value="RNGMNOXGNASE"/>
</dbReference>
<dbReference type="EMBL" id="KZ805312">
    <property type="protein sequence ID" value="PVI05802.1"/>
    <property type="molecule type" value="Genomic_DNA"/>
</dbReference>
<sequence>MPAAELSTTQPQSPASLPVLIVGAGISGLLLAQHLSALSVPFVLLERDASPATDRGAGWGLTLNWSLPALRELLPPALAARLPETYVDRALTVKKSPRFPFYDLATGEMKGCGPVLEPERVVRVSRRRLRDLLATGLEVGWGREVLSFAEEEEECVVAHLVGGGTVVGKLMVACDGAHSRIRQALLPHAENHLIPVGAMGLRMEHDPEQVKSLRALDPFFLHGTSSVNNSFAYFSLLETPDDPGNERGKYIVQLVVSWPLVEGFLGRPTVTTIPDTNRARLTLIRAIAQTWADPFRQIALELPENTEVKPILLDDWPPPRDFQTTGRIALMGDAMHPMAMYRGEGANHAIVDVKEFSEHVLPSLRQDLPSSENLRGLFHRYNAAVVERARPGVLASRRACIDAHDWVRVGSPEVPSPLLTPRIMRLRFDEGS</sequence>
<evidence type="ECO:0000259" key="6">
    <source>
        <dbReference type="Pfam" id="PF01494"/>
    </source>
</evidence>
<dbReference type="InterPro" id="IPR036188">
    <property type="entry name" value="FAD/NAD-bd_sf"/>
</dbReference>
<keyword evidence="8" id="KW-1185">Reference proteome</keyword>
<dbReference type="Pfam" id="PF01494">
    <property type="entry name" value="FAD_binding_3"/>
    <property type="match status" value="1"/>
</dbReference>
<accession>A0A2V1E6N8</accession>
<reference evidence="7 8" key="1">
    <citation type="journal article" date="2018" name="Sci. Rep.">
        <title>Comparative genomics provides insights into the lifestyle and reveals functional heterogeneity of dark septate endophytic fungi.</title>
        <authorList>
            <person name="Knapp D.G."/>
            <person name="Nemeth J.B."/>
            <person name="Barry K."/>
            <person name="Hainaut M."/>
            <person name="Henrissat B."/>
            <person name="Johnson J."/>
            <person name="Kuo A."/>
            <person name="Lim J.H.P."/>
            <person name="Lipzen A."/>
            <person name="Nolan M."/>
            <person name="Ohm R.A."/>
            <person name="Tamas L."/>
            <person name="Grigoriev I.V."/>
            <person name="Spatafora J.W."/>
            <person name="Nagy L.G."/>
            <person name="Kovacs G.M."/>
        </authorList>
    </citation>
    <scope>NUCLEOTIDE SEQUENCE [LARGE SCALE GENOMIC DNA]</scope>
    <source>
        <strain evidence="7 8">DSE2036</strain>
    </source>
</reference>
<evidence type="ECO:0000256" key="3">
    <source>
        <dbReference type="ARBA" id="ARBA00022827"/>
    </source>
</evidence>
<dbReference type="AlphaFoldDB" id="A0A2V1E6N8"/>
<dbReference type="Gene3D" id="3.50.50.60">
    <property type="entry name" value="FAD/NAD(P)-binding domain"/>
    <property type="match status" value="1"/>
</dbReference>
<keyword evidence="3" id="KW-0274">FAD</keyword>
<evidence type="ECO:0000313" key="7">
    <source>
        <dbReference type="EMBL" id="PVI05802.1"/>
    </source>
</evidence>
<organism evidence="7 8">
    <name type="scientific">Periconia macrospinosa</name>
    <dbReference type="NCBI Taxonomy" id="97972"/>
    <lineage>
        <taxon>Eukaryota</taxon>
        <taxon>Fungi</taxon>
        <taxon>Dikarya</taxon>
        <taxon>Ascomycota</taxon>
        <taxon>Pezizomycotina</taxon>
        <taxon>Dothideomycetes</taxon>
        <taxon>Pleosporomycetidae</taxon>
        <taxon>Pleosporales</taxon>
        <taxon>Massarineae</taxon>
        <taxon>Periconiaceae</taxon>
        <taxon>Periconia</taxon>
    </lineage>
</organism>
<evidence type="ECO:0000256" key="2">
    <source>
        <dbReference type="ARBA" id="ARBA00022630"/>
    </source>
</evidence>
<dbReference type="STRING" id="97972.A0A2V1E6N8"/>
<keyword evidence="4" id="KW-0560">Oxidoreductase</keyword>